<dbReference type="Pfam" id="PF00930">
    <property type="entry name" value="DPPIV_N"/>
    <property type="match status" value="1"/>
</dbReference>
<evidence type="ECO:0000313" key="5">
    <source>
        <dbReference type="Proteomes" id="UP001499959"/>
    </source>
</evidence>
<evidence type="ECO:0000259" key="3">
    <source>
        <dbReference type="Pfam" id="PF00930"/>
    </source>
</evidence>
<dbReference type="SUPFAM" id="SSF53474">
    <property type="entry name" value="alpha/beta-Hydrolases"/>
    <property type="match status" value="1"/>
</dbReference>
<feature type="domain" description="Peptidase S9 prolyl oligopeptidase catalytic" evidence="2">
    <location>
        <begin position="601"/>
        <end position="795"/>
    </location>
</feature>
<dbReference type="Proteomes" id="UP001499959">
    <property type="component" value="Unassembled WGS sequence"/>
</dbReference>
<feature type="domain" description="Dipeptidylpeptidase IV N-terminal" evidence="3">
    <location>
        <begin position="348"/>
        <end position="509"/>
    </location>
</feature>
<sequence>MTSRFRASPALSAFAAALLSMAGHAAAQPAEALTMDRIMADPDWIGPAVDQAWWSWDGKTAIYSRKREGATVRDLWTVPVAGGAPARTGDAARAALDAARPVFDTTRTRMAFVRNGDVFIRDLRSGALTQLTRTEAQESRPQWNRDGGLIWRAGNEWSRWTAATGVLQAANVQAADDPAKPPAADDLRDRQLRLIETLRTDRERREAAREQELAWRRADPSRAPAPVYLGKNVEIGDSALSPDGRWLLVVAAAKGADGGQAGKMPKYVTESGYEEFEEVRTRVGRNAPVAHALWLVDIAAAKATELTFDALPGIAVDPLADLRKAAKQAPLTGNRAVRIETDGDGSGPAIHWSDDGRNVAVLVRAIDNKDRWIASVDLANAKLQPRHRLTDPAWINWNFNDFGWLRDGRTLWYLSEESGWSHLYVHDGNRARALTSGKWEASSPVLSADGGRFRFVCNRASPGDYEVCEVPVAGGAVRELTALDGVEDFVASPDDTTLLVRHSDSYLPPQLAVVDAAGGEARTLTDTRSDAFKAMAWLEPEYVDVPSKHGAGTIRGKYYGPKTPEPGKHYPIVMFVHGAGYLQNVSDRYPNYFREQMFHNLLVQQGYIVLDLDYRASEGYGRDWRTAIYRHMGEPELQDYLDGLDWLVDTKQGDRDRAGIYGGSYGGFMTFMALFKRPGVFKAGAALRPVADWSQYNHEYTSNILNTPDLDPEAYRRSSPLEFADRLQDHLLIAHGMMDDNVFYKDSVTLAQRLIELRKDKWELASYPLERHGYTRPASWYDQYRRIHELFERSLK</sequence>
<dbReference type="PANTHER" id="PTHR11731:SF193">
    <property type="entry name" value="DIPEPTIDYL PEPTIDASE 9"/>
    <property type="match status" value="1"/>
</dbReference>
<feature type="signal peptide" evidence="1">
    <location>
        <begin position="1"/>
        <end position="25"/>
    </location>
</feature>
<dbReference type="InterPro" id="IPR029058">
    <property type="entry name" value="AB_hydrolase_fold"/>
</dbReference>
<dbReference type="RefSeq" id="WP_345302714.1">
    <property type="nucleotide sequence ID" value="NZ_BAABJE010000005.1"/>
</dbReference>
<dbReference type="EMBL" id="BAABJE010000005">
    <property type="protein sequence ID" value="GAA4790896.1"/>
    <property type="molecule type" value="Genomic_DNA"/>
</dbReference>
<keyword evidence="5" id="KW-1185">Reference proteome</keyword>
<dbReference type="PANTHER" id="PTHR11731">
    <property type="entry name" value="PROTEASE FAMILY S9B,C DIPEPTIDYL-PEPTIDASE IV-RELATED"/>
    <property type="match status" value="1"/>
</dbReference>
<reference evidence="5" key="1">
    <citation type="journal article" date="2019" name="Int. J. Syst. Evol. Microbiol.">
        <title>The Global Catalogue of Microorganisms (GCM) 10K type strain sequencing project: providing services to taxonomists for standard genome sequencing and annotation.</title>
        <authorList>
            <consortium name="The Broad Institute Genomics Platform"/>
            <consortium name="The Broad Institute Genome Sequencing Center for Infectious Disease"/>
            <person name="Wu L."/>
            <person name="Ma J."/>
        </authorList>
    </citation>
    <scope>NUCLEOTIDE SEQUENCE [LARGE SCALE GENOMIC DNA]</scope>
    <source>
        <strain evidence="5">JCM 18204</strain>
    </source>
</reference>
<evidence type="ECO:0000256" key="1">
    <source>
        <dbReference type="SAM" id="SignalP"/>
    </source>
</evidence>
<keyword evidence="1" id="KW-0732">Signal</keyword>
<dbReference type="InterPro" id="IPR050278">
    <property type="entry name" value="Serine_Prot_S9B/DPPIV"/>
</dbReference>
<dbReference type="InterPro" id="IPR001375">
    <property type="entry name" value="Peptidase_S9_cat"/>
</dbReference>
<feature type="chain" id="PRO_5046297975" evidence="1">
    <location>
        <begin position="26"/>
        <end position="796"/>
    </location>
</feature>
<gene>
    <name evidence="4" type="ORF">GCM10023307_15280</name>
</gene>
<dbReference type="InterPro" id="IPR002469">
    <property type="entry name" value="Peptidase_S9B_N"/>
</dbReference>
<dbReference type="Gene3D" id="2.140.10.30">
    <property type="entry name" value="Dipeptidylpeptidase IV, N-terminal domain"/>
    <property type="match status" value="1"/>
</dbReference>
<evidence type="ECO:0000259" key="2">
    <source>
        <dbReference type="Pfam" id="PF00326"/>
    </source>
</evidence>
<name>A0ABP9B5H0_9GAMM</name>
<organism evidence="4 5">
    <name type="scientific">Lysobacter hankyongensis</name>
    <dbReference type="NCBI Taxonomy" id="1176535"/>
    <lineage>
        <taxon>Bacteria</taxon>
        <taxon>Pseudomonadati</taxon>
        <taxon>Pseudomonadota</taxon>
        <taxon>Gammaproteobacteria</taxon>
        <taxon>Lysobacterales</taxon>
        <taxon>Lysobacteraceae</taxon>
        <taxon>Lysobacter</taxon>
    </lineage>
</organism>
<dbReference type="SUPFAM" id="SSF82171">
    <property type="entry name" value="DPP6 N-terminal domain-like"/>
    <property type="match status" value="1"/>
</dbReference>
<proteinExistence type="predicted"/>
<dbReference type="Gene3D" id="3.40.50.1820">
    <property type="entry name" value="alpha/beta hydrolase"/>
    <property type="match status" value="1"/>
</dbReference>
<dbReference type="InterPro" id="IPR011042">
    <property type="entry name" value="6-blade_b-propeller_TolB-like"/>
</dbReference>
<accession>A0ABP9B5H0</accession>
<comment type="caution">
    <text evidence="4">The sequence shown here is derived from an EMBL/GenBank/DDBJ whole genome shotgun (WGS) entry which is preliminary data.</text>
</comment>
<dbReference type="Pfam" id="PF00326">
    <property type="entry name" value="Peptidase_S9"/>
    <property type="match status" value="1"/>
</dbReference>
<dbReference type="Gene3D" id="2.120.10.30">
    <property type="entry name" value="TolB, C-terminal domain"/>
    <property type="match status" value="1"/>
</dbReference>
<evidence type="ECO:0000313" key="4">
    <source>
        <dbReference type="EMBL" id="GAA4790896.1"/>
    </source>
</evidence>
<protein>
    <submittedName>
        <fullName evidence="4">S9 family peptidase</fullName>
    </submittedName>
</protein>